<dbReference type="InterPro" id="IPR025223">
    <property type="entry name" value="S1-like_RNA-bd_dom"/>
</dbReference>
<evidence type="ECO:0000256" key="2">
    <source>
        <dbReference type="ARBA" id="ARBA00022490"/>
    </source>
</evidence>
<dbReference type="EMBL" id="CAJNOK010002126">
    <property type="protein sequence ID" value="CAF0845674.1"/>
    <property type="molecule type" value="Genomic_DNA"/>
</dbReference>
<feature type="region of interest" description="Disordered" evidence="7">
    <location>
        <begin position="469"/>
        <end position="491"/>
    </location>
</feature>
<organism evidence="9 13">
    <name type="scientific">Didymodactylos carnosus</name>
    <dbReference type="NCBI Taxonomy" id="1234261"/>
    <lineage>
        <taxon>Eukaryota</taxon>
        <taxon>Metazoa</taxon>
        <taxon>Spiralia</taxon>
        <taxon>Gnathifera</taxon>
        <taxon>Rotifera</taxon>
        <taxon>Eurotatoria</taxon>
        <taxon>Bdelloidea</taxon>
        <taxon>Philodinida</taxon>
        <taxon>Philodinidae</taxon>
        <taxon>Didymodactylos</taxon>
    </lineage>
</organism>
<dbReference type="PANTHER" id="PTHR14304">
    <property type="entry name" value="CELL DIVISION CYCLE AND APOPTOSIS REGULATOR PROTEIN"/>
    <property type="match status" value="1"/>
</dbReference>
<name>A0A813TB42_9BILA</name>
<dbReference type="Proteomes" id="UP000677228">
    <property type="component" value="Unassembled WGS sequence"/>
</dbReference>
<feature type="compositionally biased region" description="Basic and acidic residues" evidence="7">
    <location>
        <begin position="556"/>
        <end position="574"/>
    </location>
</feature>
<dbReference type="Proteomes" id="UP000681722">
    <property type="component" value="Unassembled WGS sequence"/>
</dbReference>
<comment type="subcellular location">
    <subcellularLocation>
        <location evidence="1">Cytoplasm</location>
    </subcellularLocation>
</comment>
<dbReference type="PROSITE" id="PS50800">
    <property type="entry name" value="SAP"/>
    <property type="match status" value="1"/>
</dbReference>
<feature type="region of interest" description="Disordered" evidence="7">
    <location>
        <begin position="113"/>
        <end position="225"/>
    </location>
</feature>
<dbReference type="Pfam" id="PF02037">
    <property type="entry name" value="SAP"/>
    <property type="match status" value="1"/>
</dbReference>
<feature type="region of interest" description="Disordered" evidence="7">
    <location>
        <begin position="1069"/>
        <end position="1185"/>
    </location>
</feature>
<reference evidence="9" key="1">
    <citation type="submission" date="2021-02" db="EMBL/GenBank/DDBJ databases">
        <authorList>
            <person name="Nowell W R."/>
        </authorList>
    </citation>
    <scope>NUCLEOTIDE SEQUENCE</scope>
</reference>
<feature type="compositionally biased region" description="Basic and acidic residues" evidence="7">
    <location>
        <begin position="1013"/>
        <end position="1036"/>
    </location>
</feature>
<feature type="compositionally biased region" description="Polar residues" evidence="7">
    <location>
        <begin position="173"/>
        <end position="190"/>
    </location>
</feature>
<feature type="compositionally biased region" description="Basic and acidic residues" evidence="7">
    <location>
        <begin position="530"/>
        <end position="546"/>
    </location>
</feature>
<dbReference type="OrthoDB" id="21006at2759"/>
<evidence type="ECO:0000313" key="9">
    <source>
        <dbReference type="EMBL" id="CAF0812086.1"/>
    </source>
</evidence>
<dbReference type="InterPro" id="IPR036361">
    <property type="entry name" value="SAP_dom_sf"/>
</dbReference>
<evidence type="ECO:0000256" key="4">
    <source>
        <dbReference type="ARBA" id="ARBA00023054"/>
    </source>
</evidence>
<evidence type="ECO:0000256" key="6">
    <source>
        <dbReference type="ARBA" id="ARBA00023306"/>
    </source>
</evidence>
<dbReference type="InterPro" id="IPR025224">
    <property type="entry name" value="CCAR1/CCAR2"/>
</dbReference>
<dbReference type="EMBL" id="CAJOBC010000533">
    <property type="protein sequence ID" value="CAF3597779.1"/>
    <property type="molecule type" value="Genomic_DNA"/>
</dbReference>
<feature type="region of interest" description="Disordered" evidence="7">
    <location>
        <begin position="664"/>
        <end position="843"/>
    </location>
</feature>
<dbReference type="Pfam" id="PF19256">
    <property type="entry name" value="LAIKA"/>
    <property type="match status" value="1"/>
</dbReference>
<evidence type="ECO:0000256" key="1">
    <source>
        <dbReference type="ARBA" id="ARBA00004496"/>
    </source>
</evidence>
<dbReference type="InterPro" id="IPR003034">
    <property type="entry name" value="SAP_dom"/>
</dbReference>
<feature type="compositionally biased region" description="Low complexity" evidence="7">
    <location>
        <begin position="665"/>
        <end position="676"/>
    </location>
</feature>
<evidence type="ECO:0000313" key="11">
    <source>
        <dbReference type="EMBL" id="CAF3597779.1"/>
    </source>
</evidence>
<feature type="compositionally biased region" description="Acidic residues" evidence="7">
    <location>
        <begin position="759"/>
        <end position="769"/>
    </location>
</feature>
<protein>
    <recommendedName>
        <fullName evidence="8">SAP domain-containing protein</fullName>
    </recommendedName>
</protein>
<dbReference type="EMBL" id="CAJOBA010002126">
    <property type="protein sequence ID" value="CAF3630937.1"/>
    <property type="molecule type" value="Genomic_DNA"/>
</dbReference>
<sequence length="1185" mass="135336">MAFKGSSWQRSIGGSSGMPMPMSYSSNANSLYPVMHNQATSLMGPSYSSSAKSLPYTGTVSNMYRDHGVIDNEISFKLNAISGPVPHVGDRVVCQMKHAEGYGAHKYIGYDVRSVDNRRQSRTTAPVRSQDTYMNRQPPRNSSGSSSMNSRRSINSLNTNNAIDPYSSRDRYNNTSSTSHADSGRQTTSHRSGHVASPSASSSRRSRSRTGKTLTPKRRPPPKYSVLLPKGPLDCSELNVIQLRSRYSRLHIPSDFFHASYKWHDSMPIDRPLKFIVPCAFHIFNKNVPRVIKDTAVLDPVDADYTWSVRVLLMSSPDIQHLITRACLVADSSSSKTSNPDDLEHPSKLIKFLVGVRHQNEYFSLGGAWSESLDGQNPDKDPQVLIRTAIRTVQAQSGIDLSKCIQWCRYLEILYHRPEEIHKGRLIDSRVEHVIVFLPDLSTCMPNSMEWEETSKLYKQICDETIKEELHEDTTPDEELQSRTATHHSKVDLDNMRVVDLKAELKARDQPVTGLKADLRKRLSKLIQQEKLEEEKGETTTKESEKAVSPPPSSGTKKEEQHRSTKAEKEQQVDVEKLRKEIETNYQLPPQRSILIHPTTAKGDKFDCRVVSLHYLLNYANHDTIKEKCFELYLFSECFSEMLMRDHSYKIYRSLYDCLEVKEVTSTSSTTTDTTTIKQEETKMTNDEVIEEQQPVTTVETDNGQNEDIVTANEEEETTTNQEAEENEQADERNVTTEQENIEQENEEHSEPQEPEQQQIDEENDETIEAIESGRKRKRSKSKEETPRKKSSTLDESSTKKDTRSDSKRSSNNTSKRDNTRSSRSHSRTKRGSDESKQNVVTRQQTVKPELLLSYTYFDRNRCGYLSEKDVEELLLLSGLSLTKNEVKMLVSRVAKDEKIQYRRLTDKTTTGTKEEHEVTSVQEESYIDPLAPKGNLLLLPQKLAIFGVRPESTKDKSAMEDGHDNNICIIGADRALKQLEIANKTQTALEAKIDVLKKEIVTLTSDLNSSEKSNRHYSEQLADTKKRLRDTQRDLKDAEDKYKRYSDAIYHLRNEARSSFDYASQILGKDKRHDNNGKKQDDNQVLSNRCRDSSSSKDQNKKHEKDQEDEEEFDTNNAEVIIIGEEDQDQDQHQQPQEEEVNGDEQMEEESDEVQQLQDDELQQQPQSEEQEEEPQSANEQDTV</sequence>
<dbReference type="SMART" id="SM01122">
    <property type="entry name" value="DBC1"/>
    <property type="match status" value="1"/>
</dbReference>
<keyword evidence="6" id="KW-0131">Cell cycle</keyword>
<evidence type="ECO:0000313" key="12">
    <source>
        <dbReference type="EMBL" id="CAF3630937.1"/>
    </source>
</evidence>
<proteinExistence type="predicted"/>
<keyword evidence="3" id="KW-0597">Phosphoprotein</keyword>
<feature type="compositionally biased region" description="Basic and acidic residues" evidence="7">
    <location>
        <begin position="1069"/>
        <end position="1083"/>
    </location>
</feature>
<evidence type="ECO:0000313" key="13">
    <source>
        <dbReference type="Proteomes" id="UP000663829"/>
    </source>
</evidence>
<dbReference type="Pfam" id="PF14443">
    <property type="entry name" value="DBC1"/>
    <property type="match status" value="1"/>
</dbReference>
<keyword evidence="2" id="KW-0963">Cytoplasm</keyword>
<comment type="caution">
    <text evidence="9">The sequence shown here is derived from an EMBL/GenBank/DDBJ whole genome shotgun (WGS) entry which is preliminary data.</text>
</comment>
<dbReference type="SUPFAM" id="SSF47473">
    <property type="entry name" value="EF-hand"/>
    <property type="match status" value="1"/>
</dbReference>
<dbReference type="GO" id="GO:0005737">
    <property type="term" value="C:cytoplasm"/>
    <property type="evidence" value="ECO:0007669"/>
    <property type="project" value="UniProtKB-SubCell"/>
</dbReference>
<feature type="compositionally biased region" description="Polar residues" evidence="7">
    <location>
        <begin position="694"/>
        <end position="708"/>
    </location>
</feature>
<dbReference type="AlphaFoldDB" id="A0A813TB42"/>
<dbReference type="Proteomes" id="UP000663829">
    <property type="component" value="Unassembled WGS sequence"/>
</dbReference>
<dbReference type="InterPro" id="IPR025954">
    <property type="entry name" value="DBC1/CARP1_inactive_NUDIX"/>
</dbReference>
<evidence type="ECO:0000256" key="7">
    <source>
        <dbReference type="SAM" id="MobiDB-lite"/>
    </source>
</evidence>
<feature type="region of interest" description="Disordered" evidence="7">
    <location>
        <begin position="1008"/>
        <end position="1036"/>
    </location>
</feature>
<gene>
    <name evidence="9" type="ORF">GPM918_LOCUS4084</name>
    <name evidence="10" type="ORF">OVA965_LOCUS6880</name>
    <name evidence="11" type="ORF">SRO942_LOCUS4084</name>
    <name evidence="12" type="ORF">TMI583_LOCUS6876</name>
</gene>
<feature type="compositionally biased region" description="Low complexity" evidence="7">
    <location>
        <begin position="140"/>
        <end position="156"/>
    </location>
</feature>
<dbReference type="Gene3D" id="1.10.720.30">
    <property type="entry name" value="SAP domain"/>
    <property type="match status" value="1"/>
</dbReference>
<feature type="compositionally biased region" description="Basic and acidic residues" evidence="7">
    <location>
        <begin position="797"/>
        <end position="821"/>
    </location>
</feature>
<feature type="compositionally biased region" description="Acidic residues" evidence="7">
    <location>
        <begin position="713"/>
        <end position="729"/>
    </location>
</feature>
<accession>A0A813TB42</accession>
<dbReference type="SUPFAM" id="SSF68906">
    <property type="entry name" value="SAP domain"/>
    <property type="match status" value="1"/>
</dbReference>
<evidence type="ECO:0000256" key="3">
    <source>
        <dbReference type="ARBA" id="ARBA00022553"/>
    </source>
</evidence>
<dbReference type="InterPro" id="IPR011992">
    <property type="entry name" value="EF-hand-dom_pair"/>
</dbReference>
<dbReference type="Proteomes" id="UP000682733">
    <property type="component" value="Unassembled WGS sequence"/>
</dbReference>
<keyword evidence="13" id="KW-1185">Reference proteome</keyword>
<feature type="domain" description="SAP" evidence="8">
    <location>
        <begin position="493"/>
        <end position="527"/>
    </location>
</feature>
<evidence type="ECO:0000259" key="8">
    <source>
        <dbReference type="PROSITE" id="PS50800"/>
    </source>
</evidence>
<dbReference type="EMBL" id="CAJNOQ010000533">
    <property type="protein sequence ID" value="CAF0812086.1"/>
    <property type="molecule type" value="Genomic_DNA"/>
</dbReference>
<dbReference type="SMART" id="SM00513">
    <property type="entry name" value="SAP"/>
    <property type="match status" value="1"/>
</dbReference>
<feature type="compositionally biased region" description="Acidic residues" evidence="7">
    <location>
        <begin position="1138"/>
        <end position="1163"/>
    </location>
</feature>
<evidence type="ECO:0000256" key="5">
    <source>
        <dbReference type="ARBA" id="ARBA00023159"/>
    </source>
</evidence>
<feature type="compositionally biased region" description="Basic and acidic residues" evidence="7">
    <location>
        <begin position="1090"/>
        <end position="1107"/>
    </location>
</feature>
<dbReference type="InterPro" id="IPR045353">
    <property type="entry name" value="LAIKA"/>
</dbReference>
<evidence type="ECO:0000313" key="10">
    <source>
        <dbReference type="EMBL" id="CAF0845674.1"/>
    </source>
</evidence>
<feature type="compositionally biased region" description="Polar residues" evidence="7">
    <location>
        <begin position="122"/>
        <end position="139"/>
    </location>
</feature>
<dbReference type="SUPFAM" id="SSF57997">
    <property type="entry name" value="Tropomyosin"/>
    <property type="match status" value="1"/>
</dbReference>
<keyword evidence="5" id="KW-0010">Activator</keyword>
<dbReference type="GO" id="GO:0006355">
    <property type="term" value="P:regulation of DNA-templated transcription"/>
    <property type="evidence" value="ECO:0007669"/>
    <property type="project" value="InterPro"/>
</dbReference>
<keyword evidence="4" id="KW-0175">Coiled coil</keyword>
<dbReference type="GO" id="GO:0005634">
    <property type="term" value="C:nucleus"/>
    <property type="evidence" value="ECO:0007669"/>
    <property type="project" value="TreeGrafter"/>
</dbReference>
<feature type="compositionally biased region" description="Basic residues" evidence="7">
    <location>
        <begin position="204"/>
        <end position="221"/>
    </location>
</feature>
<dbReference type="PANTHER" id="PTHR14304:SF11">
    <property type="entry name" value="SAP DOMAIN-CONTAINING PROTEIN"/>
    <property type="match status" value="1"/>
</dbReference>
<dbReference type="Pfam" id="PF14444">
    <property type="entry name" value="S1-like"/>
    <property type="match status" value="1"/>
</dbReference>
<feature type="region of interest" description="Disordered" evidence="7">
    <location>
        <begin position="530"/>
        <end position="574"/>
    </location>
</feature>